<proteinExistence type="inferred from homology"/>
<evidence type="ECO:0000313" key="6">
    <source>
        <dbReference type="Proteomes" id="UP000712007"/>
    </source>
</evidence>
<dbReference type="Pfam" id="PF01613">
    <property type="entry name" value="Flavin_Reduct"/>
    <property type="match status" value="1"/>
</dbReference>
<evidence type="ECO:0000256" key="2">
    <source>
        <dbReference type="ARBA" id="ARBA00022630"/>
    </source>
</evidence>
<comment type="cofactor">
    <cofactor evidence="1">
        <name>FMN</name>
        <dbReference type="ChEBI" id="CHEBI:58210"/>
    </cofactor>
</comment>
<gene>
    <name evidence="5" type="ORF">IAC51_01455</name>
</gene>
<keyword evidence="2" id="KW-0285">Flavoprotein</keyword>
<dbReference type="SMART" id="SM00903">
    <property type="entry name" value="Flavin_Reduct"/>
    <property type="match status" value="1"/>
</dbReference>
<reference evidence="5" key="2">
    <citation type="journal article" date="2021" name="PeerJ">
        <title>Extensive microbial diversity within the chicken gut microbiome revealed by metagenomics and culture.</title>
        <authorList>
            <person name="Gilroy R."/>
            <person name="Ravi A."/>
            <person name="Getino M."/>
            <person name="Pursley I."/>
            <person name="Horton D.L."/>
            <person name="Alikhan N.F."/>
            <person name="Baker D."/>
            <person name="Gharbi K."/>
            <person name="Hall N."/>
            <person name="Watson M."/>
            <person name="Adriaenssens E.M."/>
            <person name="Foster-Nyarko E."/>
            <person name="Jarju S."/>
            <person name="Secka A."/>
            <person name="Antonio M."/>
            <person name="Oren A."/>
            <person name="Chaudhuri R.R."/>
            <person name="La Ragione R."/>
            <person name="Hildebrand F."/>
            <person name="Pallen M.J."/>
        </authorList>
    </citation>
    <scope>NUCLEOTIDE SEQUENCE</scope>
    <source>
        <strain evidence="5">3924</strain>
    </source>
</reference>
<evidence type="ECO:0000313" key="5">
    <source>
        <dbReference type="EMBL" id="MBO8439298.1"/>
    </source>
</evidence>
<evidence type="ECO:0000259" key="4">
    <source>
        <dbReference type="SMART" id="SM00903"/>
    </source>
</evidence>
<dbReference type="Gene3D" id="2.30.110.10">
    <property type="entry name" value="Electron Transport, Fmn-binding Protein, Chain A"/>
    <property type="match status" value="1"/>
</dbReference>
<accession>A0A940DIR6</accession>
<dbReference type="InterPro" id="IPR002563">
    <property type="entry name" value="Flavin_Rdtase-like_dom"/>
</dbReference>
<organism evidence="5 6">
    <name type="scientific">Candidatus Aphodosoma intestinipullorum</name>
    <dbReference type="NCBI Taxonomy" id="2840674"/>
    <lineage>
        <taxon>Bacteria</taxon>
        <taxon>Pseudomonadati</taxon>
        <taxon>Bacteroidota</taxon>
        <taxon>Bacteroidia</taxon>
        <taxon>Bacteroidales</taxon>
        <taxon>Candidatus Aphodosoma</taxon>
    </lineage>
</organism>
<feature type="domain" description="Flavin reductase like" evidence="4">
    <location>
        <begin position="9"/>
        <end position="150"/>
    </location>
</feature>
<sequence>MKRNIGSVLALYPTPAVVIGTMMGDKPTWLLAGHVGIIGHDRIMVSLYKPHYTNQGIKETGHLSVNVVDEKLLPRADYVGITSGAKTDKSGVFEWHSGEGQTPVIEDSPLVMECEVTDNYETETFDNFICKINATHVEEDCLNENGKVDYNKLKPVLFEMPTYSYLRTGEMIGKCTQPGKEYREMANSIR</sequence>
<dbReference type="InterPro" id="IPR012349">
    <property type="entry name" value="Split_barrel_FMN-bd"/>
</dbReference>
<protein>
    <submittedName>
        <fullName evidence="5">Flavin reductase family protein</fullName>
    </submittedName>
</protein>
<evidence type="ECO:0000256" key="1">
    <source>
        <dbReference type="ARBA" id="ARBA00001917"/>
    </source>
</evidence>
<dbReference type="GO" id="GO:0016646">
    <property type="term" value="F:oxidoreductase activity, acting on the CH-NH group of donors, NAD or NADP as acceptor"/>
    <property type="evidence" value="ECO:0007669"/>
    <property type="project" value="UniProtKB-ARBA"/>
</dbReference>
<dbReference type="PANTHER" id="PTHR43567">
    <property type="entry name" value="FLAVOREDOXIN-RELATED-RELATED"/>
    <property type="match status" value="1"/>
</dbReference>
<dbReference type="PANTHER" id="PTHR43567:SF1">
    <property type="entry name" value="FLAVOREDOXIN"/>
    <property type="match status" value="1"/>
</dbReference>
<dbReference type="SUPFAM" id="SSF50475">
    <property type="entry name" value="FMN-binding split barrel"/>
    <property type="match status" value="1"/>
</dbReference>
<comment type="similarity">
    <text evidence="3">Belongs to the flavoredoxin family.</text>
</comment>
<evidence type="ECO:0000256" key="3">
    <source>
        <dbReference type="ARBA" id="ARBA00038054"/>
    </source>
</evidence>
<reference evidence="5" key="1">
    <citation type="submission" date="2020-10" db="EMBL/GenBank/DDBJ databases">
        <authorList>
            <person name="Gilroy R."/>
        </authorList>
    </citation>
    <scope>NUCLEOTIDE SEQUENCE</scope>
    <source>
        <strain evidence="5">3924</strain>
    </source>
</reference>
<comment type="caution">
    <text evidence="5">The sequence shown here is derived from an EMBL/GenBank/DDBJ whole genome shotgun (WGS) entry which is preliminary data.</text>
</comment>
<dbReference type="AlphaFoldDB" id="A0A940DIR6"/>
<dbReference type="InterPro" id="IPR052174">
    <property type="entry name" value="Flavoredoxin"/>
</dbReference>
<dbReference type="EMBL" id="JADIMV010000028">
    <property type="protein sequence ID" value="MBO8439298.1"/>
    <property type="molecule type" value="Genomic_DNA"/>
</dbReference>
<dbReference type="Proteomes" id="UP000712007">
    <property type="component" value="Unassembled WGS sequence"/>
</dbReference>
<name>A0A940DIR6_9BACT</name>
<dbReference type="GO" id="GO:0010181">
    <property type="term" value="F:FMN binding"/>
    <property type="evidence" value="ECO:0007669"/>
    <property type="project" value="InterPro"/>
</dbReference>